<dbReference type="Gene3D" id="2.40.150.20">
    <property type="entry name" value="Ribosomal protein L14"/>
    <property type="match status" value="1"/>
</dbReference>
<dbReference type="SUPFAM" id="SSF50193">
    <property type="entry name" value="Ribosomal protein L14"/>
    <property type="match status" value="1"/>
</dbReference>
<reference evidence="5" key="1">
    <citation type="submission" date="2014-11" db="EMBL/GenBank/DDBJ databases">
        <authorList>
            <person name="Lang B.F."/>
        </authorList>
    </citation>
    <scope>NUCLEOTIDE SEQUENCE</scope>
    <source>
        <strain evidence="5">249</strain>
    </source>
</reference>
<evidence type="ECO:0000256" key="1">
    <source>
        <dbReference type="ARBA" id="ARBA00010745"/>
    </source>
</evidence>
<sequence length="125" mass="14308">MLQRESLLHSPDNSGARLLKCIQILKNTKYNNATIGNKIIVTIKKTILKKKIIKKIKKKEIFECIIIKVKKPIHRIDGTIIKFMTNAGIIVKNNIPLCTRINSVIPNELRRYGYTKIITLSSIII</sequence>
<organism evidence="5">
    <name type="scientific">Gefionella okellyi</name>
    <dbReference type="NCBI Taxonomy" id="2853422"/>
    <lineage>
        <taxon>Eukaryota</taxon>
        <taxon>Malawimonadida</taxon>
        <taxon>Malawimonadidae</taxon>
        <taxon>Gefionella</taxon>
    </lineage>
</organism>
<dbReference type="AlphaFoldDB" id="A0A0B5GWE1"/>
<evidence type="ECO:0000256" key="3">
    <source>
        <dbReference type="ARBA" id="ARBA00023274"/>
    </source>
</evidence>
<dbReference type="HAMAP" id="MF_01367">
    <property type="entry name" value="Ribosomal_uL14"/>
    <property type="match status" value="1"/>
</dbReference>
<dbReference type="PANTHER" id="PTHR11761:SF3">
    <property type="entry name" value="LARGE RIBOSOMAL SUBUNIT PROTEIN UL14M"/>
    <property type="match status" value="1"/>
</dbReference>
<dbReference type="EMBL" id="KP165391">
    <property type="protein sequence ID" value="AJF36677.1"/>
    <property type="molecule type" value="Genomic_DNA"/>
</dbReference>
<dbReference type="InterPro" id="IPR036853">
    <property type="entry name" value="Ribosomal_uL14_sf"/>
</dbReference>
<accession>A0A0B5GWE1</accession>
<evidence type="ECO:0000256" key="4">
    <source>
        <dbReference type="RuleBase" id="RU003949"/>
    </source>
</evidence>
<keyword evidence="5" id="KW-0496">Mitochondrion</keyword>
<protein>
    <submittedName>
        <fullName evidence="5">Ribosomal protein L14</fullName>
    </submittedName>
</protein>
<dbReference type="Pfam" id="PF00238">
    <property type="entry name" value="Ribosomal_L14"/>
    <property type="match status" value="1"/>
</dbReference>
<keyword evidence="2 4" id="KW-0689">Ribosomal protein</keyword>
<evidence type="ECO:0000313" key="5">
    <source>
        <dbReference type="EMBL" id="AJF36677.1"/>
    </source>
</evidence>
<dbReference type="PANTHER" id="PTHR11761">
    <property type="entry name" value="50S/60S RIBOSOMAL PROTEIN L14/L23"/>
    <property type="match status" value="1"/>
</dbReference>
<dbReference type="InterPro" id="IPR000218">
    <property type="entry name" value="Ribosomal_uL14"/>
</dbReference>
<dbReference type="GO" id="GO:0022625">
    <property type="term" value="C:cytosolic large ribosomal subunit"/>
    <property type="evidence" value="ECO:0007669"/>
    <property type="project" value="TreeGrafter"/>
</dbReference>
<name>A0A0B5GWE1_9EUKA</name>
<keyword evidence="3 4" id="KW-0687">Ribonucleoprotein</keyword>
<dbReference type="GO" id="GO:0003735">
    <property type="term" value="F:structural constituent of ribosome"/>
    <property type="evidence" value="ECO:0007669"/>
    <property type="project" value="InterPro"/>
</dbReference>
<dbReference type="GO" id="GO:0070180">
    <property type="term" value="F:large ribosomal subunit rRNA binding"/>
    <property type="evidence" value="ECO:0007669"/>
    <property type="project" value="TreeGrafter"/>
</dbReference>
<dbReference type="SMART" id="SM01374">
    <property type="entry name" value="Ribosomal_L14"/>
    <property type="match status" value="1"/>
</dbReference>
<geneLocation type="mitochondrion" evidence="5"/>
<comment type="similarity">
    <text evidence="1 4">Belongs to the universal ribosomal protein uL14 family.</text>
</comment>
<gene>
    <name evidence="5" type="primary">rpl14</name>
</gene>
<proteinExistence type="inferred from homology"/>
<evidence type="ECO:0000256" key="2">
    <source>
        <dbReference type="ARBA" id="ARBA00022980"/>
    </source>
</evidence>
<dbReference type="GO" id="GO:0006412">
    <property type="term" value="P:translation"/>
    <property type="evidence" value="ECO:0007669"/>
    <property type="project" value="InterPro"/>
</dbReference>
<dbReference type="CDD" id="cd00337">
    <property type="entry name" value="Ribosomal_uL14"/>
    <property type="match status" value="1"/>
</dbReference>